<feature type="transmembrane region" description="Helical" evidence="6">
    <location>
        <begin position="164"/>
        <end position="188"/>
    </location>
</feature>
<dbReference type="PANTHER" id="PTHR30086:SF20">
    <property type="entry name" value="ARGININE EXPORTER PROTEIN ARGO-RELATED"/>
    <property type="match status" value="1"/>
</dbReference>
<accession>A0A2P2E8D5</accession>
<comment type="caution">
    <text evidence="7">The sequence shown here is derived from an EMBL/GenBank/DDBJ whole genome shotgun (WGS) entry which is preliminary data.</text>
</comment>
<evidence type="ECO:0000256" key="3">
    <source>
        <dbReference type="ARBA" id="ARBA00022692"/>
    </source>
</evidence>
<evidence type="ECO:0000256" key="5">
    <source>
        <dbReference type="ARBA" id="ARBA00023136"/>
    </source>
</evidence>
<feature type="transmembrane region" description="Helical" evidence="6">
    <location>
        <begin position="20"/>
        <end position="41"/>
    </location>
</feature>
<dbReference type="OrthoDB" id="9804822at2"/>
<gene>
    <name evidence="7" type="primary">rhtB_2</name>
    <name evidence="7" type="ORF">PbB2_00988</name>
</gene>
<dbReference type="InterPro" id="IPR001123">
    <property type="entry name" value="LeuE-type"/>
</dbReference>
<proteinExistence type="predicted"/>
<evidence type="ECO:0000256" key="2">
    <source>
        <dbReference type="ARBA" id="ARBA00022475"/>
    </source>
</evidence>
<dbReference type="GO" id="GO:0015171">
    <property type="term" value="F:amino acid transmembrane transporter activity"/>
    <property type="evidence" value="ECO:0007669"/>
    <property type="project" value="TreeGrafter"/>
</dbReference>
<protein>
    <submittedName>
        <fullName evidence="7">Homoserine/homoserine lactone efflux protein</fullName>
    </submittedName>
</protein>
<dbReference type="Pfam" id="PF01810">
    <property type="entry name" value="LysE"/>
    <property type="match status" value="1"/>
</dbReference>
<evidence type="ECO:0000256" key="4">
    <source>
        <dbReference type="ARBA" id="ARBA00022989"/>
    </source>
</evidence>
<dbReference type="GO" id="GO:0005886">
    <property type="term" value="C:plasma membrane"/>
    <property type="evidence" value="ECO:0007669"/>
    <property type="project" value="UniProtKB-SubCell"/>
</dbReference>
<evidence type="ECO:0000256" key="6">
    <source>
        <dbReference type="SAM" id="Phobius"/>
    </source>
</evidence>
<keyword evidence="2" id="KW-1003">Cell membrane</keyword>
<reference evidence="7 8" key="1">
    <citation type="journal article" date="2018" name="Genome Announc.">
        <title>Draft Genome Sequence of "Candidatus Phycosocius bacilliformis," an Alphaproteobacterial Ectosymbiont of the Hydrocarbon-Producing Green Alga Botryococcus braunii.</title>
        <authorList>
            <person name="Tanabe Y."/>
            <person name="Yamaguchi H."/>
            <person name="Watanabe M.M."/>
        </authorList>
    </citation>
    <scope>NUCLEOTIDE SEQUENCE [LARGE SCALE GENOMIC DNA]</scope>
    <source>
        <strain evidence="7 8">BOTRYCO-2</strain>
    </source>
</reference>
<dbReference type="PIRSF" id="PIRSF006324">
    <property type="entry name" value="LeuE"/>
    <property type="match status" value="1"/>
</dbReference>
<dbReference type="PANTHER" id="PTHR30086">
    <property type="entry name" value="ARGININE EXPORTER PROTEIN ARGO"/>
    <property type="match status" value="1"/>
</dbReference>
<evidence type="ECO:0000313" key="7">
    <source>
        <dbReference type="EMBL" id="GBF57323.1"/>
    </source>
</evidence>
<feature type="transmembrane region" description="Helical" evidence="6">
    <location>
        <begin position="53"/>
        <end position="76"/>
    </location>
</feature>
<keyword evidence="5 6" id="KW-0472">Membrane</keyword>
<feature type="transmembrane region" description="Helical" evidence="6">
    <location>
        <begin position="200"/>
        <end position="218"/>
    </location>
</feature>
<keyword evidence="8" id="KW-1185">Reference proteome</keyword>
<sequence length="224" mass="24137">MCAVRAPVAKRPMTTSFLEFLIVIALLELTPGPNMAWLATLTLERGRRAGLSAVLGVGAGLALYLCAALAGLGALLAQQPQLLAGLRWLGVAYLVYLACEPWLERLWTRPQAAGPPEDAAPHRLRHFAQGLTLNLLNPKAALFYVTLLPRFTDEAAGPVWLQSLWLGLIHVGVATGVHVVIVLAAARLSPWLQAGQRRTLLNIFFTLALLSIAAWLAWEGLGQG</sequence>
<comment type="subcellular location">
    <subcellularLocation>
        <location evidence="1">Cell membrane</location>
        <topology evidence="1">Multi-pass membrane protein</topology>
    </subcellularLocation>
</comment>
<organism evidence="7 8">
    <name type="scientific">Candidatus Phycosocius bacilliformis</name>
    <dbReference type="NCBI Taxonomy" id="1445552"/>
    <lineage>
        <taxon>Bacteria</taxon>
        <taxon>Pseudomonadati</taxon>
        <taxon>Pseudomonadota</taxon>
        <taxon>Alphaproteobacteria</taxon>
        <taxon>Caulobacterales</taxon>
        <taxon>Caulobacterales incertae sedis</taxon>
        <taxon>Candidatus Phycosocius</taxon>
    </lineage>
</organism>
<keyword evidence="4 6" id="KW-1133">Transmembrane helix</keyword>
<dbReference type="Proteomes" id="UP000245086">
    <property type="component" value="Unassembled WGS sequence"/>
</dbReference>
<dbReference type="AlphaFoldDB" id="A0A2P2E8D5"/>
<evidence type="ECO:0000313" key="8">
    <source>
        <dbReference type="Proteomes" id="UP000245086"/>
    </source>
</evidence>
<dbReference type="EMBL" id="BFBR01000002">
    <property type="protein sequence ID" value="GBF57323.1"/>
    <property type="molecule type" value="Genomic_DNA"/>
</dbReference>
<feature type="transmembrane region" description="Helical" evidence="6">
    <location>
        <begin position="82"/>
        <end position="99"/>
    </location>
</feature>
<evidence type="ECO:0000256" key="1">
    <source>
        <dbReference type="ARBA" id="ARBA00004651"/>
    </source>
</evidence>
<keyword evidence="3 6" id="KW-0812">Transmembrane</keyword>
<name>A0A2P2E8D5_9PROT</name>